<feature type="domain" description="Secretion system C-terminal sorting" evidence="2">
    <location>
        <begin position="918"/>
        <end position="993"/>
    </location>
</feature>
<evidence type="ECO:0000259" key="3">
    <source>
        <dbReference type="Pfam" id="PF18998"/>
    </source>
</evidence>
<dbReference type="EMBL" id="JBHSKT010000005">
    <property type="protein sequence ID" value="MFC5271029.1"/>
    <property type="molecule type" value="Genomic_DNA"/>
</dbReference>
<dbReference type="SUPFAM" id="SSF63829">
    <property type="entry name" value="Calcium-dependent phosphotriesterase"/>
    <property type="match status" value="1"/>
</dbReference>
<feature type="region of interest" description="Disordered" evidence="1">
    <location>
        <begin position="113"/>
        <end position="132"/>
    </location>
</feature>
<sequence length="996" mass="107615">MQELQYKLKSTANKTLNNNNFTGKKLPDYSSPVPILLFFLLCTFLKPETCKAQTQSVTSFNLINASADNIIQPLTSGSVVNLATLPTQKLNVQAVTNPSIVGSVYFTLTGAQSKTRSDESGPHYSLQGDNSGNYSSWTPPLGSYTLTAQPYTGKNRQGTPGTPLTIIFSVINQTQVNLNVTINGSGNVAKNPNQTSYATGSTVTLTATPDPGYQFDGWSGNATGTTNPLTVTMNTTKNITANFSLIPIQYNLNLTINGSGSVSKSPDQATYTSGSTVMLTATPDPGFRFDGWSGDATGTTNPLSVTMSSNKNITATFSALPVQYNLNITVNGSGNVTKSPDQPTYDAGSTVTLTAMPAPGFQFDGWTGDTTETTNPITVKMNSNKNITANFIQIPGQFLLNVSVVGSGNVTKNPDLPSYAPGATVTVTASPSPGFQFDGWSGDTTETANPLTVKMNSNKNITATFSQIPINGYCGPNNSDNIGCFTSVRPVGQTQVITYPTATHRFQLLAKERITPYTTGPAGTIPGNFDFAGYVPINGSSTLGYLSLNHERTPGEVSVLDLNLNATSMLWNVTGTKRISFAPVVVRSERNCSGMVTPWGTVITAEESTSSGDNNNDGYQDVGWLVEIDPATGLIPDYDGNGSRDKLWAMGRMRHENMALMPDRKTAYFTEDGNTKCVYKFVATQAGNLSAGDLFVLDRDNNSLTTGVWIKVPNATKAERNNVSTTAYNLGGTKWNGLEELEISRDGKIYFAETKSGTIWRFKDNGSTISELEPWVTRRFYNINYGSGVQAEDWGVGVDNMAFDGDGNLWVMQDADRANLWVVRPDHTPANPKVELFMTTPFEAEPTGLTFSPDYRYGFISIQNPSSDNTQTITDAAGNAVRFNQDVLIVFANKKYLGSQTATRVDKHLLVSGIKVQPNPFGSITNLSFTLSYAGNYKVELLDMKGSLIKVIDEGLNMDERQHAYEIDGRDLPAGVYLVRLITAQDVTQVKIVLNK</sequence>
<dbReference type="RefSeq" id="WP_378017396.1">
    <property type="nucleotide sequence ID" value="NZ_JBHSKT010000005.1"/>
</dbReference>
<feature type="domain" description="Bacterial repeat" evidence="3">
    <location>
        <begin position="324"/>
        <end position="394"/>
    </location>
</feature>
<dbReference type="InterPro" id="IPR013378">
    <property type="entry name" value="InlB-like_B-rpt"/>
</dbReference>
<name>A0ABW0E9P0_9BACT</name>
<dbReference type="InterPro" id="IPR026444">
    <property type="entry name" value="Secre_tail"/>
</dbReference>
<feature type="domain" description="Bacterial repeat" evidence="3">
    <location>
        <begin position="177"/>
        <end position="246"/>
    </location>
</feature>
<dbReference type="InterPro" id="IPR044060">
    <property type="entry name" value="Bacterial_rp_domain"/>
</dbReference>
<dbReference type="Pfam" id="PF18962">
    <property type="entry name" value="Por_Secre_tail"/>
    <property type="match status" value="1"/>
</dbReference>
<evidence type="ECO:0000259" key="2">
    <source>
        <dbReference type="Pfam" id="PF18962"/>
    </source>
</evidence>
<dbReference type="Pfam" id="PF18998">
    <property type="entry name" value="Flg_new_2"/>
    <property type="match status" value="4"/>
</dbReference>
<evidence type="ECO:0000256" key="1">
    <source>
        <dbReference type="SAM" id="MobiDB-lite"/>
    </source>
</evidence>
<comment type="caution">
    <text evidence="4">The sequence shown here is derived from an EMBL/GenBank/DDBJ whole genome shotgun (WGS) entry which is preliminary data.</text>
</comment>
<dbReference type="Proteomes" id="UP001596161">
    <property type="component" value="Unassembled WGS sequence"/>
</dbReference>
<evidence type="ECO:0000313" key="4">
    <source>
        <dbReference type="EMBL" id="MFC5271029.1"/>
    </source>
</evidence>
<dbReference type="PANTHER" id="PTHR35399">
    <property type="entry name" value="SLR8030 PROTEIN"/>
    <property type="match status" value="1"/>
</dbReference>
<dbReference type="Gene3D" id="2.120.10.30">
    <property type="entry name" value="TolB, C-terminal domain"/>
    <property type="match status" value="1"/>
</dbReference>
<organism evidence="4 5">
    <name type="scientific">Adhaeribacter terreus</name>
    <dbReference type="NCBI Taxonomy" id="529703"/>
    <lineage>
        <taxon>Bacteria</taxon>
        <taxon>Pseudomonadati</taxon>
        <taxon>Bacteroidota</taxon>
        <taxon>Cytophagia</taxon>
        <taxon>Cytophagales</taxon>
        <taxon>Hymenobacteraceae</taxon>
        <taxon>Adhaeribacter</taxon>
    </lineage>
</organism>
<dbReference type="Pfam" id="PF05787">
    <property type="entry name" value="PhoX"/>
    <property type="match status" value="1"/>
</dbReference>
<feature type="domain" description="Bacterial repeat" evidence="3">
    <location>
        <begin position="250"/>
        <end position="319"/>
    </location>
</feature>
<dbReference type="NCBIfam" id="TIGR02543">
    <property type="entry name" value="List_Bact_rpt"/>
    <property type="match status" value="2"/>
</dbReference>
<proteinExistence type="predicted"/>
<keyword evidence="5" id="KW-1185">Reference proteome</keyword>
<dbReference type="NCBIfam" id="TIGR04183">
    <property type="entry name" value="Por_Secre_tail"/>
    <property type="match status" value="1"/>
</dbReference>
<dbReference type="InterPro" id="IPR008557">
    <property type="entry name" value="PhoX"/>
</dbReference>
<dbReference type="PANTHER" id="PTHR35399:SF2">
    <property type="entry name" value="DUF839 DOMAIN-CONTAINING PROTEIN"/>
    <property type="match status" value="1"/>
</dbReference>
<dbReference type="InterPro" id="IPR011042">
    <property type="entry name" value="6-blade_b-propeller_TolB-like"/>
</dbReference>
<evidence type="ECO:0000313" key="5">
    <source>
        <dbReference type="Proteomes" id="UP001596161"/>
    </source>
</evidence>
<reference evidence="5" key="1">
    <citation type="journal article" date="2019" name="Int. J. Syst. Evol. Microbiol.">
        <title>The Global Catalogue of Microorganisms (GCM) 10K type strain sequencing project: providing services to taxonomists for standard genome sequencing and annotation.</title>
        <authorList>
            <consortium name="The Broad Institute Genomics Platform"/>
            <consortium name="The Broad Institute Genome Sequencing Center for Infectious Disease"/>
            <person name="Wu L."/>
            <person name="Ma J."/>
        </authorList>
    </citation>
    <scope>NUCLEOTIDE SEQUENCE [LARGE SCALE GENOMIC DNA]</scope>
    <source>
        <strain evidence="5">KACC 12602</strain>
    </source>
</reference>
<gene>
    <name evidence="4" type="ORF">ACFPIB_10440</name>
</gene>
<feature type="domain" description="Bacterial repeat" evidence="3">
    <location>
        <begin position="401"/>
        <end position="468"/>
    </location>
</feature>
<protein>
    <submittedName>
        <fullName evidence="4">Alkaline phosphatase PhoX</fullName>
    </submittedName>
</protein>
<accession>A0ABW0E9P0</accession>